<evidence type="ECO:0000313" key="16">
    <source>
        <dbReference type="Proteomes" id="UP000177177"/>
    </source>
</evidence>
<dbReference type="GO" id="GO:0006007">
    <property type="term" value="P:glucose catabolic process"/>
    <property type="evidence" value="ECO:0007669"/>
    <property type="project" value="InterPro"/>
</dbReference>
<reference evidence="15 16" key="1">
    <citation type="journal article" date="2016" name="Nat. Commun.">
        <title>Thousands of microbial genomes shed light on interconnected biogeochemical processes in an aquifer system.</title>
        <authorList>
            <person name="Anantharaman K."/>
            <person name="Brown C.T."/>
            <person name="Hug L.A."/>
            <person name="Sharon I."/>
            <person name="Castelle C.J."/>
            <person name="Probst A.J."/>
            <person name="Thomas B.C."/>
            <person name="Singh A."/>
            <person name="Wilkins M.J."/>
            <person name="Karaoz U."/>
            <person name="Brodie E.L."/>
            <person name="Williams K.H."/>
            <person name="Hubbard S.S."/>
            <person name="Banfield J.F."/>
        </authorList>
    </citation>
    <scope>NUCLEOTIDE SEQUENCE [LARGE SCALE GENOMIC DNA]</scope>
</reference>
<dbReference type="EC" id="5.4.2.12" evidence="9 10"/>
<proteinExistence type="inferred from homology"/>
<feature type="binding site" evidence="9 12">
    <location>
        <position position="442"/>
    </location>
    <ligand>
        <name>Mn(2+)</name>
        <dbReference type="ChEBI" id="CHEBI:29035"/>
        <label>2</label>
    </ligand>
</feature>
<dbReference type="InterPro" id="IPR011258">
    <property type="entry name" value="BPG-indep_PGM_N"/>
</dbReference>
<evidence type="ECO:0000256" key="10">
    <source>
        <dbReference type="NCBIfam" id="TIGR01307"/>
    </source>
</evidence>
<dbReference type="EMBL" id="MHQN01000032">
    <property type="protein sequence ID" value="OHA02659.1"/>
    <property type="molecule type" value="Genomic_DNA"/>
</dbReference>
<protein>
    <recommendedName>
        <fullName evidence="9 10">2,3-bisphosphoglycerate-independent phosphoglycerate mutase</fullName>
        <shortName evidence="9">BPG-independent PGAM</shortName>
        <shortName evidence="9">Phosphoglyceromutase</shortName>
        <shortName evidence="9">iPGM</shortName>
        <ecNumber evidence="9 10">5.4.2.12</ecNumber>
    </recommendedName>
</protein>
<feature type="active site" description="Phosphoserine intermediate" evidence="9 11">
    <location>
        <position position="63"/>
    </location>
</feature>
<evidence type="ECO:0000259" key="13">
    <source>
        <dbReference type="Pfam" id="PF01676"/>
    </source>
</evidence>
<dbReference type="HAMAP" id="MF_01038">
    <property type="entry name" value="GpmI"/>
    <property type="match status" value="1"/>
</dbReference>
<evidence type="ECO:0000256" key="11">
    <source>
        <dbReference type="PIRSR" id="PIRSR001492-1"/>
    </source>
</evidence>
<dbReference type="PIRSF" id="PIRSF001492">
    <property type="entry name" value="IPGAM"/>
    <property type="match status" value="1"/>
</dbReference>
<dbReference type="PANTHER" id="PTHR31637">
    <property type="entry name" value="2,3-BISPHOSPHOGLYCERATE-INDEPENDENT PHOSPHOGLYCERATE MUTASE"/>
    <property type="match status" value="1"/>
</dbReference>
<comment type="function">
    <text evidence="2 9">Catalyzes the interconversion of 2-phosphoglycerate and 3-phosphoglycerate.</text>
</comment>
<comment type="cofactor">
    <cofactor evidence="9">
        <name>Mn(2+)</name>
        <dbReference type="ChEBI" id="CHEBI:29035"/>
    </cofactor>
    <text evidence="9">Binds 2 manganese ions per subunit.</text>
</comment>
<comment type="similarity">
    <text evidence="4 9">Belongs to the BPG-independent phosphoglycerate mutase family.</text>
</comment>
<dbReference type="InterPro" id="IPR017850">
    <property type="entry name" value="Alkaline_phosphatase_core_sf"/>
</dbReference>
<evidence type="ECO:0000256" key="3">
    <source>
        <dbReference type="ARBA" id="ARBA00004798"/>
    </source>
</evidence>
<keyword evidence="5 9" id="KW-0479">Metal-binding</keyword>
<evidence type="ECO:0000256" key="4">
    <source>
        <dbReference type="ARBA" id="ARBA00008819"/>
    </source>
</evidence>
<comment type="subunit">
    <text evidence="9">Monomer.</text>
</comment>
<dbReference type="Gene3D" id="3.40.1450.10">
    <property type="entry name" value="BPG-independent phosphoglycerate mutase, domain B"/>
    <property type="match status" value="1"/>
</dbReference>
<feature type="binding site" evidence="9">
    <location>
        <position position="193"/>
    </location>
    <ligand>
        <name>substrate</name>
    </ligand>
</feature>
<feature type="binding site" evidence="9 12">
    <location>
        <position position="404"/>
    </location>
    <ligand>
        <name>Mn(2+)</name>
        <dbReference type="ChEBI" id="CHEBI:29035"/>
        <label>1</label>
    </ligand>
</feature>
<evidence type="ECO:0000256" key="5">
    <source>
        <dbReference type="ARBA" id="ARBA00022723"/>
    </source>
</evidence>
<evidence type="ECO:0000256" key="6">
    <source>
        <dbReference type="ARBA" id="ARBA00023152"/>
    </source>
</evidence>
<evidence type="ECO:0000256" key="1">
    <source>
        <dbReference type="ARBA" id="ARBA00000370"/>
    </source>
</evidence>
<feature type="binding site" evidence="9">
    <location>
        <position position="187"/>
    </location>
    <ligand>
        <name>substrate</name>
    </ligand>
</feature>
<keyword evidence="7 9" id="KW-0464">Manganese</keyword>
<feature type="binding site" evidence="9 12">
    <location>
        <position position="460"/>
    </location>
    <ligand>
        <name>Mn(2+)</name>
        <dbReference type="ChEBI" id="CHEBI:29035"/>
        <label>1</label>
    </ligand>
</feature>
<evidence type="ECO:0000256" key="8">
    <source>
        <dbReference type="ARBA" id="ARBA00023235"/>
    </source>
</evidence>
<comment type="caution">
    <text evidence="15">The sequence shown here is derived from an EMBL/GenBank/DDBJ whole genome shotgun (WGS) entry which is preliminary data.</text>
</comment>
<evidence type="ECO:0000259" key="14">
    <source>
        <dbReference type="Pfam" id="PF06415"/>
    </source>
</evidence>
<dbReference type="GO" id="GO:0030145">
    <property type="term" value="F:manganese ion binding"/>
    <property type="evidence" value="ECO:0007669"/>
    <property type="project" value="UniProtKB-UniRule"/>
</dbReference>
<dbReference type="Pfam" id="PF01676">
    <property type="entry name" value="Metalloenzyme"/>
    <property type="match status" value="1"/>
</dbReference>
<feature type="binding site" evidence="9">
    <location>
        <position position="335"/>
    </location>
    <ligand>
        <name>substrate</name>
    </ligand>
</feature>
<dbReference type="PANTHER" id="PTHR31637:SF0">
    <property type="entry name" value="2,3-BISPHOSPHOGLYCERATE-INDEPENDENT PHOSPHOGLYCERATE MUTASE"/>
    <property type="match status" value="1"/>
</dbReference>
<keyword evidence="8 9" id="KW-0413">Isomerase</keyword>
<evidence type="ECO:0000256" key="12">
    <source>
        <dbReference type="PIRSR" id="PIRSR001492-3"/>
    </source>
</evidence>
<feature type="domain" description="Metalloenzyme" evidence="13">
    <location>
        <begin position="5"/>
        <end position="510"/>
    </location>
</feature>
<dbReference type="CDD" id="cd16010">
    <property type="entry name" value="iPGM"/>
    <property type="match status" value="1"/>
</dbReference>
<organism evidence="15 16">
    <name type="scientific">Candidatus Sungbacteria bacterium RIFCSPHIGHO2_02_FULL_53_17</name>
    <dbReference type="NCBI Taxonomy" id="1802275"/>
    <lineage>
        <taxon>Bacteria</taxon>
        <taxon>Candidatus Sungiibacteriota</taxon>
    </lineage>
</organism>
<comment type="catalytic activity">
    <reaction evidence="1 9">
        <text>(2R)-2-phosphoglycerate = (2R)-3-phosphoglycerate</text>
        <dbReference type="Rhea" id="RHEA:15901"/>
        <dbReference type="ChEBI" id="CHEBI:58272"/>
        <dbReference type="ChEBI" id="CHEBI:58289"/>
        <dbReference type="EC" id="5.4.2.12"/>
    </reaction>
</comment>
<evidence type="ECO:0000313" key="15">
    <source>
        <dbReference type="EMBL" id="OHA02659.1"/>
    </source>
</evidence>
<keyword evidence="6 9" id="KW-0324">Glycolysis</keyword>
<dbReference type="GO" id="GO:0004619">
    <property type="term" value="F:phosphoglycerate mutase activity"/>
    <property type="evidence" value="ECO:0007669"/>
    <property type="project" value="UniProtKB-UniRule"/>
</dbReference>
<feature type="binding site" evidence="9 12">
    <location>
        <position position="13"/>
    </location>
    <ligand>
        <name>Mn(2+)</name>
        <dbReference type="ChEBI" id="CHEBI:29035"/>
        <label>2</label>
    </ligand>
</feature>
<gene>
    <name evidence="9" type="primary">gpmI</name>
    <name evidence="15" type="ORF">A3C92_02440</name>
</gene>
<accession>A0A1G2KW73</accession>
<feature type="binding site" evidence="9 12">
    <location>
        <position position="63"/>
    </location>
    <ligand>
        <name>Mn(2+)</name>
        <dbReference type="ChEBI" id="CHEBI:29035"/>
        <label>2</label>
    </ligand>
</feature>
<dbReference type="InterPro" id="IPR006124">
    <property type="entry name" value="Metalloenzyme"/>
</dbReference>
<dbReference type="Gene3D" id="3.40.720.10">
    <property type="entry name" value="Alkaline Phosphatase, subunit A"/>
    <property type="match status" value="1"/>
</dbReference>
<feature type="binding site" evidence="9 12">
    <location>
        <position position="441"/>
    </location>
    <ligand>
        <name>Mn(2+)</name>
        <dbReference type="ChEBI" id="CHEBI:29035"/>
        <label>2</label>
    </ligand>
</feature>
<name>A0A1G2KW73_9BACT</name>
<dbReference type="Pfam" id="PF06415">
    <property type="entry name" value="iPGM_N"/>
    <property type="match status" value="1"/>
</dbReference>
<evidence type="ECO:0000256" key="7">
    <source>
        <dbReference type="ARBA" id="ARBA00023211"/>
    </source>
</evidence>
<dbReference type="InterPro" id="IPR036646">
    <property type="entry name" value="PGAM_B_sf"/>
</dbReference>
<feature type="binding site" evidence="9">
    <location>
        <position position="124"/>
    </location>
    <ligand>
        <name>substrate</name>
    </ligand>
</feature>
<dbReference type="GO" id="GO:0005829">
    <property type="term" value="C:cytosol"/>
    <property type="evidence" value="ECO:0007669"/>
    <property type="project" value="TreeGrafter"/>
</dbReference>
<comment type="pathway">
    <text evidence="3 9">Carbohydrate degradation; glycolysis; pyruvate from D-glyceraldehyde 3-phosphate: step 3/5.</text>
</comment>
<sequence>MSRIKPFVMVILDGFGVSIEAAGNPVAQAATPALDSFLRNFPFTTLQASGVAVGLPWGVAGNSEVGHLTMGAGRVLHHHLPRIIHAIGDGSFFENQALAAVTAHVKKNNSRLHIAGLVSSGSVHSYAEHLEALVEWAAKAGIAQVFIHVFADGKDAPPRGGAVFLEGLAKRLISLHPGAVYASVIGRFFTMDRDEKWERIEKAYALLTEGKGDRITSVPAYLAGEYGKGISDEFCEPAMTEMSGQAPIIREHDAVVFLNFREDSMRELVHAFADDDFRAFPRKKVSDLLIVTMTEYEKNIAGVLPMFPTADILHPLGKALSDAGLRQLRIAETEKYAHVTYFFNGGDEHPFPQEDRLLVPSAAAAHVDEVPEMRAAEIAAKIIENMELYDIVIANFANADMIGHTGNFSAGVRAVEALDATLKTLSEAVLAVGGAMLVTADHGNIELKRNAVSGEARTAHSINPVPLLLIGERYKRTAPRTDADLLAAKQEVGGILTDVAPTILAILEIPKPEEMTGQNLLPGLLV</sequence>
<dbReference type="UniPathway" id="UPA00109">
    <property type="reaction ID" value="UER00186"/>
</dbReference>
<comment type="caution">
    <text evidence="9">Lacks conserved residue(s) required for the propagation of feature annotation.</text>
</comment>
<evidence type="ECO:0000256" key="2">
    <source>
        <dbReference type="ARBA" id="ARBA00002315"/>
    </source>
</evidence>
<dbReference type="SUPFAM" id="SSF53649">
    <property type="entry name" value="Alkaline phosphatase-like"/>
    <property type="match status" value="1"/>
</dbReference>
<dbReference type="GO" id="GO:0006096">
    <property type="term" value="P:glycolytic process"/>
    <property type="evidence" value="ECO:0007669"/>
    <property type="project" value="UniProtKB-UniRule"/>
</dbReference>
<feature type="binding site" evidence="9 12">
    <location>
        <position position="400"/>
    </location>
    <ligand>
        <name>Mn(2+)</name>
        <dbReference type="ChEBI" id="CHEBI:29035"/>
        <label>1</label>
    </ligand>
</feature>
<evidence type="ECO:0000256" key="9">
    <source>
        <dbReference type="HAMAP-Rule" id="MF_01038"/>
    </source>
</evidence>
<feature type="domain" description="BPG-independent PGAM N-terminal" evidence="14">
    <location>
        <begin position="84"/>
        <end position="298"/>
    </location>
</feature>
<dbReference type="Proteomes" id="UP000177177">
    <property type="component" value="Unassembled WGS sequence"/>
</dbReference>
<dbReference type="NCBIfam" id="TIGR01307">
    <property type="entry name" value="pgm_bpd_ind"/>
    <property type="match status" value="1"/>
</dbReference>
<dbReference type="FunFam" id="3.40.1450.10:FF:000002">
    <property type="entry name" value="2,3-bisphosphoglycerate-independent phosphoglycerate mutase"/>
    <property type="match status" value="1"/>
</dbReference>
<dbReference type="InterPro" id="IPR005995">
    <property type="entry name" value="Pgm_bpd_ind"/>
</dbReference>
<dbReference type="AlphaFoldDB" id="A0A1G2KW73"/>
<dbReference type="SUPFAM" id="SSF64158">
    <property type="entry name" value="2,3-Bisphosphoglycerate-independent phosphoglycerate mutase, substrate-binding domain"/>
    <property type="match status" value="1"/>
</dbReference>